<dbReference type="PANTHER" id="PTHR23071:SF1">
    <property type="entry name" value="GPI ETHANOLAMINE PHOSPHATE TRANSFERASE 3"/>
    <property type="match status" value="1"/>
</dbReference>
<feature type="transmembrane region" description="Helical" evidence="2">
    <location>
        <begin position="844"/>
        <end position="864"/>
    </location>
</feature>
<feature type="transmembrane region" description="Helical" evidence="2">
    <location>
        <begin position="1317"/>
        <end position="1342"/>
    </location>
</feature>
<dbReference type="Gene3D" id="3.40.720.10">
    <property type="entry name" value="Alkaline Phosphatase, subunit A"/>
    <property type="match status" value="1"/>
</dbReference>
<feature type="compositionally biased region" description="Low complexity" evidence="1">
    <location>
        <begin position="454"/>
        <end position="470"/>
    </location>
</feature>
<dbReference type="EMBL" id="CWHQ02000003">
    <property type="protein sequence ID" value="SBO20845.1"/>
    <property type="molecule type" value="Genomic_DNA"/>
</dbReference>
<keyword evidence="2" id="KW-1133">Transmembrane helix</keyword>
<protein>
    <submittedName>
        <fullName evidence="3">GPI ethanolamine phosphate transferase 3, putative</fullName>
    </submittedName>
</protein>
<dbReference type="GO" id="GO:0005789">
    <property type="term" value="C:endoplasmic reticulum membrane"/>
    <property type="evidence" value="ECO:0007669"/>
    <property type="project" value="TreeGrafter"/>
</dbReference>
<feature type="transmembrane region" description="Helical" evidence="2">
    <location>
        <begin position="793"/>
        <end position="812"/>
    </location>
</feature>
<name>A0A193QRP0_PLAKH</name>
<feature type="transmembrane region" description="Helical" evidence="2">
    <location>
        <begin position="20"/>
        <end position="41"/>
    </location>
</feature>
<dbReference type="PANTHER" id="PTHR23071">
    <property type="entry name" value="PHOSPHATIDYLINOSITOL GLYCAN"/>
    <property type="match status" value="1"/>
</dbReference>
<evidence type="ECO:0000256" key="2">
    <source>
        <dbReference type="SAM" id="Phobius"/>
    </source>
</evidence>
<evidence type="ECO:0000313" key="6">
    <source>
        <dbReference type="Proteomes" id="UP000182142"/>
    </source>
</evidence>
<dbReference type="InterPro" id="IPR002591">
    <property type="entry name" value="Phosphodiest/P_Trfase"/>
</dbReference>
<feature type="transmembrane region" description="Helical" evidence="2">
    <location>
        <begin position="998"/>
        <end position="1017"/>
    </location>
</feature>
<feature type="transmembrane region" description="Helical" evidence="2">
    <location>
        <begin position="1153"/>
        <end position="1176"/>
    </location>
</feature>
<feature type="transmembrane region" description="Helical" evidence="2">
    <location>
        <begin position="932"/>
        <end position="953"/>
    </location>
</feature>
<dbReference type="SUPFAM" id="SSF53649">
    <property type="entry name" value="Alkaline phosphatase-like"/>
    <property type="match status" value="1"/>
</dbReference>
<feature type="transmembrane region" description="Helical" evidence="2">
    <location>
        <begin position="662"/>
        <end position="680"/>
    </location>
</feature>
<evidence type="ECO:0000313" key="4">
    <source>
        <dbReference type="EMBL" id="SBO21266.1"/>
    </source>
</evidence>
<keyword evidence="2" id="KW-0472">Membrane</keyword>
<keyword evidence="3" id="KW-0808">Transferase</keyword>
<feature type="transmembrane region" description="Helical" evidence="2">
    <location>
        <begin position="1197"/>
        <end position="1225"/>
    </location>
</feature>
<feature type="transmembrane region" description="Helical" evidence="2">
    <location>
        <begin position="605"/>
        <end position="624"/>
    </location>
</feature>
<dbReference type="GO" id="GO:0051377">
    <property type="term" value="F:mannose-ethanolamine phosphotransferase activity"/>
    <property type="evidence" value="ECO:0007669"/>
    <property type="project" value="TreeGrafter"/>
</dbReference>
<evidence type="ECO:0000313" key="5">
    <source>
        <dbReference type="Proteomes" id="UP000182128"/>
    </source>
</evidence>
<evidence type="ECO:0000313" key="3">
    <source>
        <dbReference type="EMBL" id="SBO20845.1"/>
    </source>
</evidence>
<reference evidence="3" key="2">
    <citation type="submission" date="2016-05" db="EMBL/GenBank/DDBJ databases">
        <authorList>
            <person name="Lavstsen T."/>
            <person name="Jespersen J.S."/>
        </authorList>
    </citation>
    <scope>NUCLEOTIDE SEQUENCE [LARGE SCALE GENOMIC DNA]</scope>
</reference>
<feature type="compositionally biased region" description="Basic and acidic residues" evidence="1">
    <location>
        <begin position="474"/>
        <end position="493"/>
    </location>
</feature>
<evidence type="ECO:0000256" key="1">
    <source>
        <dbReference type="SAM" id="MobiDB-lite"/>
    </source>
</evidence>
<feature type="transmembrane region" description="Helical" evidence="2">
    <location>
        <begin position="818"/>
        <end position="837"/>
    </location>
</feature>
<dbReference type="Proteomes" id="UP000182128">
    <property type="component" value="Unassembled WGS sequence"/>
</dbReference>
<dbReference type="EMBL" id="CWHR02000002">
    <property type="protein sequence ID" value="SBO21266.1"/>
    <property type="molecule type" value="Genomic_DNA"/>
</dbReference>
<accession>A0A193QRP0</accession>
<keyword evidence="2" id="KW-0812">Transmembrane</keyword>
<dbReference type="Proteomes" id="UP000182142">
    <property type="component" value="Unassembled WGS sequence"/>
</dbReference>
<feature type="transmembrane region" description="Helical" evidence="2">
    <location>
        <begin position="636"/>
        <end position="655"/>
    </location>
</feature>
<gene>
    <name evidence="3" type="ORF">PKNA1_C2_1433600</name>
    <name evidence="4" type="ORF">PKNA1_H1_1433600</name>
</gene>
<feature type="transmembrane region" description="Helical" evidence="2">
    <location>
        <begin position="974"/>
        <end position="992"/>
    </location>
</feature>
<feature type="region of interest" description="Disordered" evidence="1">
    <location>
        <begin position="450"/>
        <end position="493"/>
    </location>
</feature>
<feature type="transmembrane region" description="Helical" evidence="2">
    <location>
        <begin position="1112"/>
        <end position="1133"/>
    </location>
</feature>
<reference evidence="5 6" key="1">
    <citation type="submission" date="2016-05" db="EMBL/GenBank/DDBJ databases">
        <authorList>
            <person name="Sharaf H."/>
        </authorList>
    </citation>
    <scope>NUCLEOTIDE SEQUENCE [LARGE SCALE GENOMIC DNA]</scope>
    <source>
        <strain evidence="5 6">H</strain>
    </source>
</reference>
<feature type="transmembrane region" description="Helical" evidence="2">
    <location>
        <begin position="908"/>
        <end position="926"/>
    </location>
</feature>
<dbReference type="Pfam" id="PF01663">
    <property type="entry name" value="Phosphodiest"/>
    <property type="match status" value="1"/>
</dbReference>
<sequence length="1344" mass="159082">MKDKVKYNRFGNFLSNHVLIFFLIFLLNLLIFISFINGFLFPREGITNKSEDLETFSRKVFGDEYIESQKNKKDVHSIVNPPYDRIVVLLIDALRFDFTLYDPNYKKELENDESVDEEEKTSKEVRFFQNNMMNLHHMLKTEKDKTMLFLFQADAPTVTTSRLKSMVIGSIPNYLDLNENFSPSDDIQDNFIEQLYYNRKTVTAIGDDTLVKLTKNVSRKLVYESFNIFDLYELDNKSKNHFYEEYPLDYWDLLYVHVLGVDHVGHVGKPNSRKMKSVLKDFDIFVNDIIQKVKSEEKKKTLFVLFGDHGQTRTGDHSGFSADETDSSLFIYSPLKFMPLDKNINNKSFILYDKDNLDRTNSDSLYEFSTCGSDKDQCFVESYKNYHSYLNDLNKDRTYFYDVRFTKQINLVSTLSFLIGSTIPFCNVGNVIMDFIPKAYKDDAPSAPASFRTSNYGEEGNESESNSSSGDPLGEDKSSEKSKPNVPRNGDDENYSKLYHEVLNLHYIAELNYANLWQINRYLKEYETHYRVIKNEDYFFIKNNWKHIEEEMVRFFQPNKKFLDIEEILTSEKEDYIKYINKMRNLMDVTQKYFYVIFAAKKPSFIVLCFIVNIFFLMIFNIFYLNSKLNCYYKSISTGTFILLLTIFFIVLLPLDMYNKCLHLLVLPFLFILIVVGIFFSRNKYTDFFRFISYVKVSLVCSNLPDANLKKYTAIQPGDKHSTYQEKTQYSKLGDHTKNNFLRKSFLFFKCLYIIIRRSIALSINIVLPYIFNITKCIFTVKKKIFKYLMNNNYFFFVFIWSSCELSFYYIFKERHCIHFLLIVYVVLSLFKCESFFSLHLLRGLALLTVLVVNTAFSFTPGYFEHDMEKLYLKKSMLQMALPISLYFFSTLFINCGSNKLLKREIKIITLLGWTVQFALVLLYFLKINEQVIFWNPLGVYLTTFLLYLFIIFRKSSLIQEEKVQEPLQKVQEVCITLFLILFSSLQLSLIAYSNTNLSVLVFFYTTLFCFYFFFLSTNNLEENKDMNNIKIKWIEENKQVHMFSNLDDEKKTVEIRNVNTWVKEKFDLKLVHQKCTLLDKCKCLEETDATQIQIYKLIKNLPFFSLSDTDFYLLAAILIKYTFFLTGQKFVVNSLPLTSAYIGFNKYVWPISQVYIFIHIFFPMLFSLLFILYVFNMRKIKMLMYFKGVDIYNFYFYPLINFFFKSIFLFCCKCLTALWVAFYLELHLMVSTSRWQNCPNRRENACVSLRAGKCAPNCMWHRIGSVHALPPWHVPSAHTNKHTTIYVYTHTHICVYPPYTLWYSPFQLYDYFLPNFLFLTSINLVFIVSSILMLSLTKYIFLR</sequence>
<dbReference type="GO" id="GO:0006506">
    <property type="term" value="P:GPI anchor biosynthetic process"/>
    <property type="evidence" value="ECO:0007669"/>
    <property type="project" value="InterPro"/>
</dbReference>
<dbReference type="InterPro" id="IPR039524">
    <property type="entry name" value="PIGO/GPI13"/>
</dbReference>
<feature type="transmembrane region" description="Helical" evidence="2">
    <location>
        <begin position="876"/>
        <end position="896"/>
    </location>
</feature>
<organism evidence="3 5">
    <name type="scientific">Plasmodium knowlesi (strain H)</name>
    <dbReference type="NCBI Taxonomy" id="5851"/>
    <lineage>
        <taxon>Eukaryota</taxon>
        <taxon>Sar</taxon>
        <taxon>Alveolata</taxon>
        <taxon>Apicomplexa</taxon>
        <taxon>Aconoidasida</taxon>
        <taxon>Haemosporida</taxon>
        <taxon>Plasmodiidae</taxon>
        <taxon>Plasmodium</taxon>
        <taxon>Plasmodium (Plasmodium)</taxon>
    </lineage>
</organism>
<proteinExistence type="predicted"/>
<dbReference type="InterPro" id="IPR017850">
    <property type="entry name" value="Alkaline_phosphatase_core_sf"/>
</dbReference>
<feature type="transmembrane region" description="Helical" evidence="2">
    <location>
        <begin position="747"/>
        <end position="772"/>
    </location>
</feature>